<keyword evidence="2" id="KW-0812">Transmembrane</keyword>
<feature type="transmembrane region" description="Helical" evidence="2">
    <location>
        <begin position="307"/>
        <end position="330"/>
    </location>
</feature>
<feature type="compositionally biased region" description="Low complexity" evidence="1">
    <location>
        <begin position="257"/>
        <end position="275"/>
    </location>
</feature>
<reference evidence="5 6" key="2">
    <citation type="submission" date="2024-05" db="EMBL/GenBank/DDBJ databases">
        <authorList>
            <person name="Chen Y."/>
            <person name="Shah S."/>
            <person name="Dougan E. K."/>
            <person name="Thang M."/>
            <person name="Chan C."/>
        </authorList>
    </citation>
    <scope>NUCLEOTIDE SEQUENCE [LARGE SCALE GENOMIC DNA]</scope>
</reference>
<name>A0A9P1GA00_9DINO</name>
<feature type="transmembrane region" description="Helical" evidence="2">
    <location>
        <begin position="226"/>
        <end position="247"/>
    </location>
</feature>
<evidence type="ECO:0000256" key="3">
    <source>
        <dbReference type="SAM" id="SignalP"/>
    </source>
</evidence>
<feature type="region of interest" description="Disordered" evidence="1">
    <location>
        <begin position="256"/>
        <end position="275"/>
    </location>
</feature>
<evidence type="ECO:0000256" key="2">
    <source>
        <dbReference type="SAM" id="Phobius"/>
    </source>
</evidence>
<feature type="transmembrane region" description="Helical" evidence="2">
    <location>
        <begin position="422"/>
        <end position="442"/>
    </location>
</feature>
<feature type="transmembrane region" description="Helical" evidence="2">
    <location>
        <begin position="164"/>
        <end position="184"/>
    </location>
</feature>
<dbReference type="EMBL" id="CAMXCT010003135">
    <property type="protein sequence ID" value="CAI4002652.1"/>
    <property type="molecule type" value="Genomic_DNA"/>
</dbReference>
<dbReference type="Proteomes" id="UP001152797">
    <property type="component" value="Unassembled WGS sequence"/>
</dbReference>
<accession>A0A9P1GA00</accession>
<dbReference type="OrthoDB" id="423671at2759"/>
<feature type="transmembrane region" description="Helical" evidence="2">
    <location>
        <begin position="92"/>
        <end position="114"/>
    </location>
</feature>
<feature type="signal peptide" evidence="3">
    <location>
        <begin position="1"/>
        <end position="15"/>
    </location>
</feature>
<keyword evidence="2" id="KW-1133">Transmembrane helix</keyword>
<feature type="transmembrane region" description="Helical" evidence="2">
    <location>
        <begin position="342"/>
        <end position="364"/>
    </location>
</feature>
<gene>
    <name evidence="4" type="ORF">C1SCF055_LOCUS28592</name>
</gene>
<evidence type="ECO:0000313" key="6">
    <source>
        <dbReference type="Proteomes" id="UP001152797"/>
    </source>
</evidence>
<feature type="transmembrane region" description="Helical" evidence="2">
    <location>
        <begin position="126"/>
        <end position="144"/>
    </location>
</feature>
<feature type="transmembrane region" description="Helical" evidence="2">
    <location>
        <begin position="196"/>
        <end position="214"/>
    </location>
</feature>
<reference evidence="4" key="1">
    <citation type="submission" date="2022-10" db="EMBL/GenBank/DDBJ databases">
        <authorList>
            <person name="Chen Y."/>
            <person name="Dougan E. K."/>
            <person name="Chan C."/>
            <person name="Rhodes N."/>
            <person name="Thang M."/>
        </authorList>
    </citation>
    <scope>NUCLEOTIDE SEQUENCE</scope>
</reference>
<evidence type="ECO:0000256" key="1">
    <source>
        <dbReference type="SAM" id="MobiDB-lite"/>
    </source>
</evidence>
<dbReference type="EMBL" id="CAMXCT020003135">
    <property type="protein sequence ID" value="CAL1156027.1"/>
    <property type="molecule type" value="Genomic_DNA"/>
</dbReference>
<dbReference type="AlphaFoldDB" id="A0A9P1GA00"/>
<comment type="caution">
    <text evidence="4">The sequence shown here is derived from an EMBL/GenBank/DDBJ whole genome shotgun (WGS) entry which is preliminary data.</text>
</comment>
<feature type="transmembrane region" description="Helical" evidence="2">
    <location>
        <begin position="384"/>
        <end position="402"/>
    </location>
</feature>
<proteinExistence type="predicted"/>
<keyword evidence="2" id="KW-0472">Membrane</keyword>
<dbReference type="EMBL" id="CAMXCT030003135">
    <property type="protein sequence ID" value="CAL4789964.1"/>
    <property type="molecule type" value="Genomic_DNA"/>
</dbReference>
<feature type="transmembrane region" description="Helical" evidence="2">
    <location>
        <begin position="488"/>
        <end position="508"/>
    </location>
</feature>
<sequence length="536" mass="58008">MLWLWAAFAVQAVQSAEYKAVHAVAANGNIESLHSGPGYVRRESRSSQDASFVHQEPVSKVVVSATEAVSNLTVKSGGDQAVTVWKDQEKEAATAMSLSLLASIGFVLSVFYMVNTSNTMLQVATWRLLASSISLFSVILLFMVMKKGWKTMMGSSESSEAKVISDVLSFLRYLILLFLTPFLLKKKMETESLKQCIRIVGVHLVGFAGADAFTDILKQDVFNSGPYMYFLGVLCVCLLLGAIQWGMRKWRARSEGSTTSAPEASGEAAGGSEAPPADAAAAAAATDSAAPSSSGFAALVEEMEMEIVAFTVGFLFSMWLRFCITGAVPGARYGRKTTGDDVNWLFCFALLTFLFAAAFAKFVLPNAENLSPTLGRLVKTLSAVLWMTFGWLVFYLCQWFLWNFTADDANGAHHTAKLIAANGLALMGSVLVFFPMVVGHLLKRSSWMTSPTFVNIASLILAFSWETAVYTAVQGASETVEGETMQKVLAMIDLVIILVVILPGWYIYMLPSARAEAKEEANADAAAEDKPPEAAT</sequence>
<keyword evidence="6" id="KW-1185">Reference proteome</keyword>
<evidence type="ECO:0000313" key="4">
    <source>
        <dbReference type="EMBL" id="CAI4002652.1"/>
    </source>
</evidence>
<organism evidence="4">
    <name type="scientific">Cladocopium goreaui</name>
    <dbReference type="NCBI Taxonomy" id="2562237"/>
    <lineage>
        <taxon>Eukaryota</taxon>
        <taxon>Sar</taxon>
        <taxon>Alveolata</taxon>
        <taxon>Dinophyceae</taxon>
        <taxon>Suessiales</taxon>
        <taxon>Symbiodiniaceae</taxon>
        <taxon>Cladocopium</taxon>
    </lineage>
</organism>
<feature type="transmembrane region" description="Helical" evidence="2">
    <location>
        <begin position="454"/>
        <end position="473"/>
    </location>
</feature>
<protein>
    <submittedName>
        <fullName evidence="4">Uncharacterized protein</fullName>
    </submittedName>
</protein>
<evidence type="ECO:0000313" key="5">
    <source>
        <dbReference type="EMBL" id="CAL4789964.1"/>
    </source>
</evidence>
<feature type="chain" id="PRO_5043272648" evidence="3">
    <location>
        <begin position="16"/>
        <end position="536"/>
    </location>
</feature>
<keyword evidence="3" id="KW-0732">Signal</keyword>